<dbReference type="Proteomes" id="UP001472866">
    <property type="component" value="Chromosome 16"/>
</dbReference>
<dbReference type="InterPro" id="IPR036910">
    <property type="entry name" value="HMG_box_dom_sf"/>
</dbReference>
<evidence type="ECO:0000256" key="1">
    <source>
        <dbReference type="ARBA" id="ARBA00004123"/>
    </source>
</evidence>
<sequence>MAEHFPMGAYSAFPPYGFNMPMQTANGMYQMPPQTTMPMGSMTMPTPPGFGQPPQMQVVPKPKKKAKATPKKAAKKKPAKKKKPPKKKPVKKVPKPKLTKSGKKKKERDPLAPKRARTAFNFFLDAFREEYKITHPDVKGVVHCTKAGSEKWKTLVPAERTPYEEKAAAAREAYLKAKEEYINSGGPQKFKLAKGPPRPPTAYFVFLANFRKDRAASGAAPTSIKDVSKLAGQKWRELDPQDKVPYEQKAALAKAEYLKLKELSAEERVAAVGVKNPYAQFL</sequence>
<name>A0AAX4PK67_9CHLO</name>
<feature type="domain" description="HMG box" evidence="6">
    <location>
        <begin position="196"/>
        <end position="259"/>
    </location>
</feature>
<evidence type="ECO:0000256" key="3">
    <source>
        <dbReference type="ARBA" id="ARBA00023242"/>
    </source>
</evidence>
<dbReference type="InterPro" id="IPR031061">
    <property type="entry name" value="HMGB_plant"/>
</dbReference>
<keyword evidence="8" id="KW-1185">Reference proteome</keyword>
<feature type="domain" description="HMG box" evidence="6">
    <location>
        <begin position="113"/>
        <end position="182"/>
    </location>
</feature>
<dbReference type="GO" id="GO:0003677">
    <property type="term" value="F:DNA binding"/>
    <property type="evidence" value="ECO:0007669"/>
    <property type="project" value="UniProtKB-UniRule"/>
</dbReference>
<evidence type="ECO:0000256" key="2">
    <source>
        <dbReference type="ARBA" id="ARBA00023125"/>
    </source>
</evidence>
<keyword evidence="3 4" id="KW-0539">Nucleus</keyword>
<gene>
    <name evidence="7" type="ORF">HKI87_16g82850</name>
</gene>
<dbReference type="GO" id="GO:0005634">
    <property type="term" value="C:nucleus"/>
    <property type="evidence" value="ECO:0007669"/>
    <property type="project" value="UniProtKB-SubCell"/>
</dbReference>
<dbReference type="PROSITE" id="PS50118">
    <property type="entry name" value="HMG_BOX_2"/>
    <property type="match status" value="2"/>
</dbReference>
<protein>
    <submittedName>
        <fullName evidence="7">High mobility group-T protein</fullName>
    </submittedName>
</protein>
<dbReference type="Pfam" id="PF00505">
    <property type="entry name" value="HMG_box"/>
    <property type="match status" value="2"/>
</dbReference>
<dbReference type="PANTHER" id="PTHR46261:SF18">
    <property type="entry name" value="DNA-BINDING PROTEIN MNB1B"/>
    <property type="match status" value="1"/>
</dbReference>
<feature type="compositionally biased region" description="Low complexity" evidence="5">
    <location>
        <begin position="29"/>
        <end position="44"/>
    </location>
</feature>
<dbReference type="Gene3D" id="1.10.30.10">
    <property type="entry name" value="High mobility group box domain"/>
    <property type="match status" value="2"/>
</dbReference>
<feature type="compositionally biased region" description="Basic residues" evidence="5">
    <location>
        <begin position="61"/>
        <end position="106"/>
    </location>
</feature>
<proteinExistence type="predicted"/>
<accession>A0AAX4PK67</accession>
<reference evidence="7 8" key="1">
    <citation type="submission" date="2024-03" db="EMBL/GenBank/DDBJ databases">
        <title>Complete genome sequence of the green alga Chloropicon roscoffensis RCC1871.</title>
        <authorList>
            <person name="Lemieux C."/>
            <person name="Pombert J.-F."/>
            <person name="Otis C."/>
            <person name="Turmel M."/>
        </authorList>
    </citation>
    <scope>NUCLEOTIDE SEQUENCE [LARGE SCALE GENOMIC DNA]</scope>
    <source>
        <strain evidence="7 8">RCC1871</strain>
    </source>
</reference>
<dbReference type="PANTHER" id="PTHR46261">
    <property type="entry name" value="HIGH MOBILITY GROUP B PROTEIN 4-RELATED"/>
    <property type="match status" value="1"/>
</dbReference>
<organism evidence="7 8">
    <name type="scientific">Chloropicon roscoffensis</name>
    <dbReference type="NCBI Taxonomy" id="1461544"/>
    <lineage>
        <taxon>Eukaryota</taxon>
        <taxon>Viridiplantae</taxon>
        <taxon>Chlorophyta</taxon>
        <taxon>Chloropicophyceae</taxon>
        <taxon>Chloropicales</taxon>
        <taxon>Chloropicaceae</taxon>
        <taxon>Chloropicon</taxon>
    </lineage>
</organism>
<comment type="subcellular location">
    <subcellularLocation>
        <location evidence="1">Nucleus</location>
    </subcellularLocation>
</comment>
<dbReference type="SUPFAM" id="SSF47095">
    <property type="entry name" value="HMG-box"/>
    <property type="match status" value="2"/>
</dbReference>
<evidence type="ECO:0000313" key="8">
    <source>
        <dbReference type="Proteomes" id="UP001472866"/>
    </source>
</evidence>
<dbReference type="AlphaFoldDB" id="A0AAX4PK67"/>
<dbReference type="SMART" id="SM00398">
    <property type="entry name" value="HMG"/>
    <property type="match status" value="2"/>
</dbReference>
<evidence type="ECO:0000256" key="5">
    <source>
        <dbReference type="SAM" id="MobiDB-lite"/>
    </source>
</evidence>
<keyword evidence="2 4" id="KW-0238">DNA-binding</keyword>
<evidence type="ECO:0000313" key="7">
    <source>
        <dbReference type="EMBL" id="WZN66715.1"/>
    </source>
</evidence>
<feature type="region of interest" description="Disordered" evidence="5">
    <location>
        <begin position="29"/>
        <end position="113"/>
    </location>
</feature>
<dbReference type="InterPro" id="IPR009071">
    <property type="entry name" value="HMG_box_dom"/>
</dbReference>
<feature type="DNA-binding region" description="HMG box" evidence="4">
    <location>
        <begin position="113"/>
        <end position="182"/>
    </location>
</feature>
<dbReference type="EMBL" id="CP151516">
    <property type="protein sequence ID" value="WZN66715.1"/>
    <property type="molecule type" value="Genomic_DNA"/>
</dbReference>
<evidence type="ECO:0000259" key="6">
    <source>
        <dbReference type="PROSITE" id="PS50118"/>
    </source>
</evidence>
<evidence type="ECO:0000256" key="4">
    <source>
        <dbReference type="PROSITE-ProRule" id="PRU00267"/>
    </source>
</evidence>
<feature type="DNA-binding region" description="HMG box" evidence="4">
    <location>
        <begin position="196"/>
        <end position="259"/>
    </location>
</feature>